<dbReference type="GO" id="GO:0003713">
    <property type="term" value="F:transcription coactivator activity"/>
    <property type="evidence" value="ECO:0007669"/>
    <property type="project" value="TreeGrafter"/>
</dbReference>
<dbReference type="Gene3D" id="3.40.50.720">
    <property type="entry name" value="NAD(P)-binding Rossmann-like Domain"/>
    <property type="match status" value="2"/>
</dbReference>
<dbReference type="OMA" id="LFRRINW"/>
<dbReference type="GO" id="GO:0003714">
    <property type="term" value="F:transcription corepressor activity"/>
    <property type="evidence" value="ECO:0007669"/>
    <property type="project" value="TreeGrafter"/>
</dbReference>
<dbReference type="GO" id="GO:0016616">
    <property type="term" value="F:oxidoreductase activity, acting on the CH-OH group of donors, NAD or NADP as acceptor"/>
    <property type="evidence" value="ECO:0007669"/>
    <property type="project" value="InterPro"/>
</dbReference>
<dbReference type="AlphaFoldDB" id="A0A1D2MNW1"/>
<name>A0A1D2MNW1_ORCCI</name>
<dbReference type="InterPro" id="IPR036291">
    <property type="entry name" value="NAD(P)-bd_dom_sf"/>
</dbReference>
<keyword evidence="3" id="KW-1185">Reference proteome</keyword>
<evidence type="ECO:0000313" key="3">
    <source>
        <dbReference type="Proteomes" id="UP000094527"/>
    </source>
</evidence>
<evidence type="ECO:0000259" key="1">
    <source>
        <dbReference type="Pfam" id="PF02826"/>
    </source>
</evidence>
<reference evidence="2 3" key="1">
    <citation type="journal article" date="2016" name="Genome Biol. Evol.">
        <title>Gene Family Evolution Reflects Adaptation to Soil Environmental Stressors in the Genome of the Collembolan Orchesella cincta.</title>
        <authorList>
            <person name="Faddeeva-Vakhrusheva A."/>
            <person name="Derks M.F."/>
            <person name="Anvar S.Y."/>
            <person name="Agamennone V."/>
            <person name="Suring W."/>
            <person name="Smit S."/>
            <person name="van Straalen N.M."/>
            <person name="Roelofs D."/>
        </authorList>
    </citation>
    <scope>NUCLEOTIDE SEQUENCE [LARGE SCALE GENOMIC DNA]</scope>
    <source>
        <tissue evidence="2">Mixed pool</tissue>
    </source>
</reference>
<dbReference type="SUPFAM" id="SSF51735">
    <property type="entry name" value="NAD(P)-binding Rossmann-fold domains"/>
    <property type="match status" value="1"/>
</dbReference>
<comment type="caution">
    <text evidence="2">The sequence shown here is derived from an EMBL/GenBank/DDBJ whole genome shotgun (WGS) entry which is preliminary data.</text>
</comment>
<dbReference type="GO" id="GO:0051287">
    <property type="term" value="F:NAD binding"/>
    <property type="evidence" value="ECO:0007669"/>
    <property type="project" value="InterPro"/>
</dbReference>
<dbReference type="EMBL" id="LJIJ01000765">
    <property type="protein sequence ID" value="ODM94693.1"/>
    <property type="molecule type" value="Genomic_DNA"/>
</dbReference>
<evidence type="ECO:0000313" key="2">
    <source>
        <dbReference type="EMBL" id="ODM94693.1"/>
    </source>
</evidence>
<dbReference type="GO" id="GO:0005634">
    <property type="term" value="C:nucleus"/>
    <property type="evidence" value="ECO:0007669"/>
    <property type="project" value="TreeGrafter"/>
</dbReference>
<dbReference type="OrthoDB" id="9991913at2759"/>
<dbReference type="Proteomes" id="UP000094527">
    <property type="component" value="Unassembled WGS sequence"/>
</dbReference>
<dbReference type="SUPFAM" id="SSF52283">
    <property type="entry name" value="Formate/glycerate dehydrogenase catalytic domain-like"/>
    <property type="match status" value="1"/>
</dbReference>
<dbReference type="STRING" id="48709.A0A1D2MNW1"/>
<dbReference type="PANTHER" id="PTHR46029">
    <property type="entry name" value="C-TERMINAL-BINDING PROTEIN"/>
    <property type="match status" value="1"/>
</dbReference>
<accession>A0A1D2MNW1</accession>
<proteinExistence type="predicted"/>
<dbReference type="Pfam" id="PF02826">
    <property type="entry name" value="2-Hacid_dh_C"/>
    <property type="match status" value="1"/>
</dbReference>
<dbReference type="GO" id="GO:0006357">
    <property type="term" value="P:regulation of transcription by RNA polymerase II"/>
    <property type="evidence" value="ECO:0007669"/>
    <property type="project" value="TreeGrafter"/>
</dbReference>
<protein>
    <submittedName>
        <fullName evidence="2">C-terminal-binding protein</fullName>
    </submittedName>
</protein>
<dbReference type="GO" id="GO:0140297">
    <property type="term" value="F:DNA-binding transcription factor binding"/>
    <property type="evidence" value="ECO:0007669"/>
    <property type="project" value="TreeGrafter"/>
</dbReference>
<dbReference type="InterPro" id="IPR051638">
    <property type="entry name" value="CTBP_dehydrogenase"/>
</dbReference>
<dbReference type="PANTHER" id="PTHR46029:SF7">
    <property type="entry name" value="C-TERMINAL-BINDING PROTEIN"/>
    <property type="match status" value="1"/>
</dbReference>
<dbReference type="GO" id="GO:0001221">
    <property type="term" value="F:transcription coregulator binding"/>
    <property type="evidence" value="ECO:0007669"/>
    <property type="project" value="TreeGrafter"/>
</dbReference>
<dbReference type="InterPro" id="IPR006140">
    <property type="entry name" value="D-isomer_DH_NAD-bd"/>
</dbReference>
<feature type="domain" description="D-isomer specific 2-hydroxyacid dehydrogenase NAD-binding" evidence="1">
    <location>
        <begin position="181"/>
        <end position="327"/>
    </location>
</feature>
<gene>
    <name evidence="2" type="ORF">Ocin01_11975</name>
</gene>
<organism evidence="2 3">
    <name type="scientific">Orchesella cincta</name>
    <name type="common">Springtail</name>
    <name type="synonym">Podura cincta</name>
    <dbReference type="NCBI Taxonomy" id="48709"/>
    <lineage>
        <taxon>Eukaryota</taxon>
        <taxon>Metazoa</taxon>
        <taxon>Ecdysozoa</taxon>
        <taxon>Arthropoda</taxon>
        <taxon>Hexapoda</taxon>
        <taxon>Collembola</taxon>
        <taxon>Entomobryomorpha</taxon>
        <taxon>Entomobryoidea</taxon>
        <taxon>Orchesellidae</taxon>
        <taxon>Orchesellinae</taxon>
        <taxon>Orchesella</taxon>
    </lineage>
</organism>
<sequence>MRPITTKSIDTPYLMFAEGGGISLSTSNHKQSLKMSSKRVTRHGVSAGGESSLKGILKEGRGGVEGSSVLPPNFRPMVALLEGRDCSVEMSILKDVATVAFCDATSIAEIHQKVFLESWGIFLWDRIQLTAEELEKFRSLKVIVKIGPGVENVDLEAAAQKQIAVCNVDGYGIEEAADTTIGMILNLFRRINWFDKMVKDGNDFKNFENIEEEGGICSRIRGHILGLIGLGRVGVAVALRAKAFGFNVIFFDPYLEDGYENSYGLTRVHNMTELLVQSHCVSLHCGLRGIDSPIINDYTIHLMRPGAFLVNVSHRRLVDEVSVAKALYR</sequence>